<dbReference type="Gene3D" id="3.40.50.1820">
    <property type="entry name" value="alpha/beta hydrolase"/>
    <property type="match status" value="1"/>
</dbReference>
<dbReference type="PANTHER" id="PTHR22946:SF9">
    <property type="entry name" value="POLYKETIDE TRANSFERASE AF380"/>
    <property type="match status" value="1"/>
</dbReference>
<evidence type="ECO:0000313" key="4">
    <source>
        <dbReference type="EMBL" id="THF79133.1"/>
    </source>
</evidence>
<dbReference type="EMBL" id="SSOB01000014">
    <property type="protein sequence ID" value="THF79133.1"/>
    <property type="molecule type" value="Genomic_DNA"/>
</dbReference>
<protein>
    <recommendedName>
        <fullName evidence="3">Dienelactone hydrolase domain-containing protein</fullName>
    </recommendedName>
</protein>
<dbReference type="SUPFAM" id="SSF53474">
    <property type="entry name" value="alpha/beta-Hydrolases"/>
    <property type="match status" value="1"/>
</dbReference>
<accession>A0A4S4BWW7</accession>
<dbReference type="Proteomes" id="UP000310636">
    <property type="component" value="Unassembled WGS sequence"/>
</dbReference>
<evidence type="ECO:0000256" key="1">
    <source>
        <dbReference type="ARBA" id="ARBA00022801"/>
    </source>
</evidence>
<dbReference type="GO" id="GO:0052689">
    <property type="term" value="F:carboxylic ester hydrolase activity"/>
    <property type="evidence" value="ECO:0007669"/>
    <property type="project" value="UniProtKB-ARBA"/>
</dbReference>
<name>A0A4S4BWW7_9BACL</name>
<gene>
    <name evidence="4" type="ORF">E6C55_13035</name>
</gene>
<feature type="compositionally biased region" description="Basic and acidic residues" evidence="2">
    <location>
        <begin position="1"/>
        <end position="12"/>
    </location>
</feature>
<dbReference type="PANTHER" id="PTHR22946">
    <property type="entry name" value="DIENELACTONE HYDROLASE DOMAIN-CONTAINING PROTEIN-RELATED"/>
    <property type="match status" value="1"/>
</dbReference>
<organism evidence="4 5">
    <name type="scientific">Cohnella fermenti</name>
    <dbReference type="NCBI Taxonomy" id="2565925"/>
    <lineage>
        <taxon>Bacteria</taxon>
        <taxon>Bacillati</taxon>
        <taxon>Bacillota</taxon>
        <taxon>Bacilli</taxon>
        <taxon>Bacillales</taxon>
        <taxon>Paenibacillaceae</taxon>
        <taxon>Cohnella</taxon>
    </lineage>
</organism>
<dbReference type="InterPro" id="IPR029058">
    <property type="entry name" value="AB_hydrolase_fold"/>
</dbReference>
<keyword evidence="5" id="KW-1185">Reference proteome</keyword>
<evidence type="ECO:0000256" key="2">
    <source>
        <dbReference type="SAM" id="MobiDB-lite"/>
    </source>
</evidence>
<dbReference type="OrthoDB" id="8183145at2"/>
<proteinExistence type="predicted"/>
<evidence type="ECO:0000259" key="3">
    <source>
        <dbReference type="Pfam" id="PF01738"/>
    </source>
</evidence>
<sequence>MGNDRTGERLYREPAGAANERRERQFLQLEQYVRLAREEADRRRERFYRPDLHSPSAFERSNHSYRERFIRMLGWPLATYSDTATVPEADIEFVGEDELSRIYRLDIRVDSRLSLYGLLFLPLTEGPHPLVIVQHGGGGTPELCAAFYESSNYNDMPRRCLRRGLAVFAPQLHLWTPEQGPEKKRKEFDHQLKQLGGSIAALEIYKLRRSLDYMQARSDIDGGRIGICGLSYGGFYALFTAAADTRIRAVYTSCFFNDRFRYDWSDWIWQDSGNLFLDAEVAGLVCPRPLYIEVGSEDELFEADSAAREFRKIERLYAQLRLPYRLQFKVFDGKHEFDPADDGLRFLEDALAGRLE</sequence>
<comment type="caution">
    <text evidence="4">The sequence shown here is derived from an EMBL/GenBank/DDBJ whole genome shotgun (WGS) entry which is preliminary data.</text>
</comment>
<dbReference type="InterPro" id="IPR002925">
    <property type="entry name" value="Dienelactn_hydro"/>
</dbReference>
<dbReference type="RefSeq" id="WP_136370239.1">
    <property type="nucleotide sequence ID" value="NZ_SSOB01000014.1"/>
</dbReference>
<keyword evidence="1" id="KW-0378">Hydrolase</keyword>
<dbReference type="AlphaFoldDB" id="A0A4S4BWW7"/>
<feature type="region of interest" description="Disordered" evidence="2">
    <location>
        <begin position="1"/>
        <end position="20"/>
    </location>
</feature>
<dbReference type="Pfam" id="PF01738">
    <property type="entry name" value="DLH"/>
    <property type="match status" value="1"/>
</dbReference>
<dbReference type="InterPro" id="IPR050261">
    <property type="entry name" value="FrsA_esterase"/>
</dbReference>
<feature type="domain" description="Dienelactone hydrolase" evidence="3">
    <location>
        <begin position="120"/>
        <end position="306"/>
    </location>
</feature>
<evidence type="ECO:0000313" key="5">
    <source>
        <dbReference type="Proteomes" id="UP000310636"/>
    </source>
</evidence>
<reference evidence="4 5" key="1">
    <citation type="submission" date="2019-04" db="EMBL/GenBank/DDBJ databases">
        <title>Cohnella sp. nov. isolated from preserved vegetables.</title>
        <authorList>
            <person name="Lin S.-Y."/>
            <person name="Hung M.-H."/>
            <person name="Young C.-C."/>
        </authorList>
    </citation>
    <scope>NUCLEOTIDE SEQUENCE [LARGE SCALE GENOMIC DNA]</scope>
    <source>
        <strain evidence="4 5">CC-MHH1044</strain>
    </source>
</reference>